<dbReference type="Gene3D" id="3.20.20.10">
    <property type="entry name" value="Alanine racemase"/>
    <property type="match status" value="1"/>
</dbReference>
<sequence length="285" mass="30988">MTALETDSEALCADASQLSVTDVERFGSNPMATFSGNLRDVRARIERASRRAGRNPAQVRLLPIGKTVPAHILRFAVRAGLTALGENRVLEARAKHDALADLSIDWAIVGHLQTNKAKELVKFACEFHALDSIRVAQMLNGLLDAQGRSLPVYIQVNTSGENSKFGLHPEAVMPFVDVLAGFPRLLPRGLMTLALFSADLNKVRPCFQLLRRLRDRAVLRNAALTELSMGMSGDFEVAIEEGADVVRISAEAFDRECDVRILVPSDSYNAGAPCCLTPGGPPWIA</sequence>
<proteinExistence type="inferred from homology"/>
<evidence type="ECO:0000313" key="5">
    <source>
        <dbReference type="EMBL" id="MBB6468561.1"/>
    </source>
</evidence>
<dbReference type="GO" id="GO:0030170">
    <property type="term" value="F:pyridoxal phosphate binding"/>
    <property type="evidence" value="ECO:0007669"/>
    <property type="project" value="UniProtKB-UniRule"/>
</dbReference>
<keyword evidence="1 2" id="KW-0663">Pyridoxal phosphate</keyword>
<evidence type="ECO:0000256" key="2">
    <source>
        <dbReference type="HAMAP-Rule" id="MF_02087"/>
    </source>
</evidence>
<comment type="function">
    <text evidence="2">Pyridoxal 5'-phosphate (PLP)-binding protein, which is involved in PLP homeostasis.</text>
</comment>
<dbReference type="RefSeq" id="WP_184771177.1">
    <property type="nucleotide sequence ID" value="NZ_JACHGI010000010.1"/>
</dbReference>
<dbReference type="PANTHER" id="PTHR10146">
    <property type="entry name" value="PROLINE SYNTHETASE CO-TRANSCRIBED BACTERIAL HOMOLOG PROTEIN"/>
    <property type="match status" value="1"/>
</dbReference>
<dbReference type="Proteomes" id="UP000532373">
    <property type="component" value="Unassembled WGS sequence"/>
</dbReference>
<dbReference type="CDD" id="cd00635">
    <property type="entry name" value="PLPDE_III_YBL036c_like"/>
    <property type="match status" value="1"/>
</dbReference>
<protein>
    <recommendedName>
        <fullName evidence="2">Pyridoxal phosphate homeostasis protein</fullName>
        <shortName evidence="2">PLP homeostasis protein</shortName>
    </recommendedName>
</protein>
<organism evidence="5 6">
    <name type="scientific">Aminobacter carboxidus</name>
    <dbReference type="NCBI Taxonomy" id="376165"/>
    <lineage>
        <taxon>Bacteria</taxon>
        <taxon>Pseudomonadati</taxon>
        <taxon>Pseudomonadota</taxon>
        <taxon>Alphaproteobacteria</taxon>
        <taxon>Hyphomicrobiales</taxon>
        <taxon>Phyllobacteriaceae</taxon>
        <taxon>Aminobacter</taxon>
    </lineage>
</organism>
<dbReference type="InterPro" id="IPR011078">
    <property type="entry name" value="PyrdxlP_homeostasis"/>
</dbReference>
<dbReference type="Pfam" id="PF01168">
    <property type="entry name" value="Ala_racemase_N"/>
    <property type="match status" value="1"/>
</dbReference>
<evidence type="ECO:0000256" key="1">
    <source>
        <dbReference type="ARBA" id="ARBA00022898"/>
    </source>
</evidence>
<dbReference type="InterPro" id="IPR029066">
    <property type="entry name" value="PLP-binding_barrel"/>
</dbReference>
<feature type="domain" description="Alanine racemase N-terminal" evidence="4">
    <location>
        <begin position="38"/>
        <end position="247"/>
    </location>
</feature>
<dbReference type="HAMAP" id="MF_02087">
    <property type="entry name" value="PLP_homeostasis"/>
    <property type="match status" value="1"/>
</dbReference>
<comment type="similarity">
    <text evidence="2 3">Belongs to the pyridoxal phosphate-binding protein YggS/PROSC family.</text>
</comment>
<dbReference type="EMBL" id="JACHGI010000010">
    <property type="protein sequence ID" value="MBB6468561.1"/>
    <property type="molecule type" value="Genomic_DNA"/>
</dbReference>
<dbReference type="PANTHER" id="PTHR10146:SF14">
    <property type="entry name" value="PYRIDOXAL PHOSPHATE HOMEOSTASIS PROTEIN"/>
    <property type="match status" value="1"/>
</dbReference>
<accession>A0A8E2BDD1</accession>
<name>A0A8E2BDD1_9HYPH</name>
<evidence type="ECO:0000313" key="6">
    <source>
        <dbReference type="Proteomes" id="UP000532373"/>
    </source>
</evidence>
<comment type="caution">
    <text evidence="5">The sequence shown here is derived from an EMBL/GenBank/DDBJ whole genome shotgun (WGS) entry which is preliminary data.</text>
</comment>
<dbReference type="NCBIfam" id="TIGR00044">
    <property type="entry name" value="YggS family pyridoxal phosphate-dependent enzyme"/>
    <property type="match status" value="1"/>
</dbReference>
<evidence type="ECO:0000259" key="4">
    <source>
        <dbReference type="Pfam" id="PF01168"/>
    </source>
</evidence>
<dbReference type="InterPro" id="IPR001608">
    <property type="entry name" value="Ala_racemase_N"/>
</dbReference>
<dbReference type="SUPFAM" id="SSF51419">
    <property type="entry name" value="PLP-binding barrel"/>
    <property type="match status" value="1"/>
</dbReference>
<evidence type="ECO:0000256" key="3">
    <source>
        <dbReference type="RuleBase" id="RU004514"/>
    </source>
</evidence>
<dbReference type="AlphaFoldDB" id="A0A8E2BDD1"/>
<gene>
    <name evidence="5" type="ORF">HNQ96_004445</name>
</gene>
<reference evidence="5 6" key="1">
    <citation type="submission" date="2020-08" db="EMBL/GenBank/DDBJ databases">
        <title>Genomic Encyclopedia of Type Strains, Phase IV (KMG-IV): sequencing the most valuable type-strain genomes for metagenomic binning, comparative biology and taxonomic classification.</title>
        <authorList>
            <person name="Goeker M."/>
        </authorList>
    </citation>
    <scope>NUCLEOTIDE SEQUENCE [LARGE SCALE GENOMIC DNA]</scope>
    <source>
        <strain evidence="5 6">DSM 17454</strain>
    </source>
</reference>
<feature type="modified residue" description="N6-(pyridoxal phosphate)lysine" evidence="2">
    <location>
        <position position="66"/>
    </location>
</feature>